<dbReference type="HOGENOM" id="CLU_144762_0_0_11"/>
<sequence length="160" mass="17274">MTRFVRYSRATVNIRGAGHTRRWQPAIAVVAALGLFASLIAGSSLRSQFSAATLPEPAAWSQAIPNSGHAQTNSEAAAAIHLQHASSWDVSPAKRKPFHSMWMTHDRPDVWPRLASHSLLSVLPVSFAGTVFQSREVHTSAPAAECGDHEILALLCVSRS</sequence>
<dbReference type="STRING" id="47839.BN973_02275"/>
<gene>
    <name evidence="2" type="ORF">AWC29_02795</name>
    <name evidence="1" type="ORF">BN973_02275</name>
</gene>
<evidence type="ECO:0000313" key="2">
    <source>
        <dbReference type="EMBL" id="ORX00877.1"/>
    </source>
</evidence>
<evidence type="ECO:0000313" key="3">
    <source>
        <dbReference type="Proteomes" id="UP000193710"/>
    </source>
</evidence>
<reference evidence="1" key="1">
    <citation type="journal article" date="2014" name="Genome Announc.">
        <title>Draft Genome Sequence of Mycobacterium triplex DSM 44626.</title>
        <authorList>
            <person name="Sassi M."/>
            <person name="Croce O."/>
            <person name="Robert C."/>
            <person name="Raoult D."/>
            <person name="Drancourt M."/>
        </authorList>
    </citation>
    <scope>NUCLEOTIDE SEQUENCE [LARGE SCALE GENOMIC DNA]</scope>
    <source>
        <strain evidence="1">DSM 44626</strain>
    </source>
</reference>
<accession>A0A024JX36</accession>
<dbReference type="Proteomes" id="UP000028880">
    <property type="component" value="Unassembled WGS sequence"/>
</dbReference>
<name>A0A024JX36_9MYCO</name>
<reference evidence="2 3" key="3">
    <citation type="submission" date="2016-01" db="EMBL/GenBank/DDBJ databases">
        <title>The new phylogeny of the genus Mycobacterium.</title>
        <authorList>
            <person name="Tarcisio F."/>
            <person name="Conor M."/>
            <person name="Antonella G."/>
            <person name="Elisabetta G."/>
            <person name="Giulia F.S."/>
            <person name="Sara T."/>
            <person name="Anna F."/>
            <person name="Clotilde B."/>
            <person name="Roberto B."/>
            <person name="Veronica D.S."/>
            <person name="Fabio R."/>
            <person name="Monica P."/>
            <person name="Olivier J."/>
            <person name="Enrico T."/>
            <person name="Nicola S."/>
        </authorList>
    </citation>
    <scope>NUCLEOTIDE SEQUENCE [LARGE SCALE GENOMIC DNA]</scope>
    <source>
        <strain evidence="2 3">DSM 44626</strain>
    </source>
</reference>
<evidence type="ECO:0000313" key="1">
    <source>
        <dbReference type="EMBL" id="CDO87917.1"/>
    </source>
</evidence>
<dbReference type="Proteomes" id="UP000193710">
    <property type="component" value="Unassembled WGS sequence"/>
</dbReference>
<reference evidence="1" key="2">
    <citation type="submission" date="2014-04" db="EMBL/GenBank/DDBJ databases">
        <authorList>
            <person name="Xu Y.W."/>
            <person name="Yang Q."/>
        </authorList>
    </citation>
    <scope>NUCLEOTIDE SEQUENCE</scope>
    <source>
        <strain evidence="1">DSM 44626</strain>
    </source>
</reference>
<proteinExistence type="predicted"/>
<protein>
    <submittedName>
        <fullName evidence="1">Uncharacterized protein</fullName>
    </submittedName>
</protein>
<keyword evidence="3" id="KW-1185">Reference proteome</keyword>
<dbReference type="EMBL" id="HG964446">
    <property type="protein sequence ID" value="CDO87917.1"/>
    <property type="molecule type" value="Genomic_DNA"/>
</dbReference>
<organism evidence="1">
    <name type="scientific">Mycobacterium triplex</name>
    <dbReference type="NCBI Taxonomy" id="47839"/>
    <lineage>
        <taxon>Bacteria</taxon>
        <taxon>Bacillati</taxon>
        <taxon>Actinomycetota</taxon>
        <taxon>Actinomycetes</taxon>
        <taxon>Mycobacteriales</taxon>
        <taxon>Mycobacteriaceae</taxon>
        <taxon>Mycobacterium</taxon>
        <taxon>Mycobacterium simiae complex</taxon>
    </lineage>
</organism>
<dbReference type="EMBL" id="LQPY01000034">
    <property type="protein sequence ID" value="ORX00877.1"/>
    <property type="molecule type" value="Genomic_DNA"/>
</dbReference>
<dbReference type="AlphaFoldDB" id="A0A024JX36"/>